<dbReference type="Gene3D" id="2.40.128.200">
    <property type="match status" value="1"/>
</dbReference>
<evidence type="ECO:0000256" key="5">
    <source>
        <dbReference type="SAM" id="SignalP"/>
    </source>
</evidence>
<dbReference type="KEGG" id="lpv:HYN51_14000"/>
<keyword evidence="2" id="KW-0472">Membrane</keyword>
<dbReference type="SUPFAM" id="SSF141488">
    <property type="entry name" value="YdhA-like"/>
    <property type="match status" value="1"/>
</dbReference>
<keyword evidence="4" id="KW-0449">Lipoprotein</keyword>
<dbReference type="EMBL" id="CP029185">
    <property type="protein sequence ID" value="AWH89562.1"/>
    <property type="molecule type" value="Genomic_DNA"/>
</dbReference>
<gene>
    <name evidence="7" type="ORF">HYN51_14000</name>
</gene>
<dbReference type="Proteomes" id="UP000244908">
    <property type="component" value="Chromosome"/>
</dbReference>
<protein>
    <recommendedName>
        <fullName evidence="6">C-type lysozyme inhibitor domain-containing protein</fullName>
    </recommendedName>
</protein>
<evidence type="ECO:0000256" key="2">
    <source>
        <dbReference type="ARBA" id="ARBA00023136"/>
    </source>
</evidence>
<feature type="chain" id="PRO_5015953700" description="C-type lysozyme inhibitor domain-containing protein" evidence="5">
    <location>
        <begin position="39"/>
        <end position="124"/>
    </location>
</feature>
<organism evidence="7 8">
    <name type="scientific">Limnobaculum parvum</name>
    <dbReference type="NCBI Taxonomy" id="2172103"/>
    <lineage>
        <taxon>Bacteria</taxon>
        <taxon>Pseudomonadati</taxon>
        <taxon>Pseudomonadota</taxon>
        <taxon>Gammaproteobacteria</taxon>
        <taxon>Enterobacterales</taxon>
        <taxon>Budviciaceae</taxon>
        <taxon>Limnobaculum</taxon>
    </lineage>
</organism>
<dbReference type="Pfam" id="PF09864">
    <property type="entry name" value="MliC"/>
    <property type="match status" value="1"/>
</dbReference>
<evidence type="ECO:0000259" key="6">
    <source>
        <dbReference type="Pfam" id="PF09864"/>
    </source>
</evidence>
<feature type="domain" description="C-type lysozyme inhibitor" evidence="6">
    <location>
        <begin position="47"/>
        <end position="112"/>
    </location>
</feature>
<evidence type="ECO:0000313" key="8">
    <source>
        <dbReference type="Proteomes" id="UP000244908"/>
    </source>
</evidence>
<accession>A0A2Y9U172</accession>
<name>A0A2Y9U172_9GAMM</name>
<evidence type="ECO:0000313" key="7">
    <source>
        <dbReference type="EMBL" id="AWH89562.1"/>
    </source>
</evidence>
<dbReference type="InterPro" id="IPR018660">
    <property type="entry name" value="MliC"/>
</dbReference>
<keyword evidence="8" id="KW-1185">Reference proteome</keyword>
<feature type="signal peptide" evidence="5">
    <location>
        <begin position="1"/>
        <end position="38"/>
    </location>
</feature>
<proteinExistence type="predicted"/>
<keyword evidence="3" id="KW-0564">Palmitate</keyword>
<evidence type="ECO:0000256" key="4">
    <source>
        <dbReference type="ARBA" id="ARBA00023288"/>
    </source>
</evidence>
<reference evidence="7 8" key="1">
    <citation type="journal article" date="2019" name="Int. J. Syst. Evol. Microbiol.">
        <title>Limnobaculum parvum gen. nov., sp. nov., isolated from a freshwater lake.</title>
        <authorList>
            <person name="Baek C."/>
            <person name="Shin S.K."/>
            <person name="Yi H."/>
        </authorList>
    </citation>
    <scope>NUCLEOTIDE SEQUENCE [LARGE SCALE GENOMIC DNA]</scope>
    <source>
        <strain evidence="7 8">HYN0051</strain>
    </source>
</reference>
<evidence type="ECO:0000256" key="3">
    <source>
        <dbReference type="ARBA" id="ARBA00023139"/>
    </source>
</evidence>
<dbReference type="InterPro" id="IPR036328">
    <property type="entry name" value="MliC_sf"/>
</dbReference>
<evidence type="ECO:0000256" key="1">
    <source>
        <dbReference type="ARBA" id="ARBA00022729"/>
    </source>
</evidence>
<dbReference type="AlphaFoldDB" id="A0A2Y9U172"/>
<sequence length="124" mass="14066">MRYIVNYQKLVINNIWRYEMKNLLMIMILGMASTSVIAASTQKTTSYSCDEGNYTFELTRINSNKVKIVDAAGNTSTLKIQQSGSGEKYVSKQYILSLKGDMGTLVYKDKSNKKSYPHNDCKLQ</sequence>
<keyword evidence="1 5" id="KW-0732">Signal</keyword>